<comment type="caution">
    <text evidence="1">The sequence shown here is derived from an EMBL/GenBank/DDBJ whole genome shotgun (WGS) entry which is preliminary data.</text>
</comment>
<gene>
    <name evidence="1" type="ORF">ACFSW4_04360</name>
</gene>
<proteinExistence type="predicted"/>
<protein>
    <recommendedName>
        <fullName evidence="3">Replication initiation protein</fullName>
    </recommendedName>
</protein>
<dbReference type="EMBL" id="JBHUMZ010000013">
    <property type="protein sequence ID" value="MFD2638099.1"/>
    <property type="molecule type" value="Genomic_DNA"/>
</dbReference>
<evidence type="ECO:0000313" key="1">
    <source>
        <dbReference type="EMBL" id="MFD2638099.1"/>
    </source>
</evidence>
<reference evidence="2" key="1">
    <citation type="journal article" date="2019" name="Int. J. Syst. Evol. Microbiol.">
        <title>The Global Catalogue of Microorganisms (GCM) 10K type strain sequencing project: providing services to taxonomists for standard genome sequencing and annotation.</title>
        <authorList>
            <consortium name="The Broad Institute Genomics Platform"/>
            <consortium name="The Broad Institute Genome Sequencing Center for Infectious Disease"/>
            <person name="Wu L."/>
            <person name="Ma J."/>
        </authorList>
    </citation>
    <scope>NUCLEOTIDE SEQUENCE [LARGE SCALE GENOMIC DNA]</scope>
    <source>
        <strain evidence="2">TISTR 1571</strain>
    </source>
</reference>
<name>A0ABW5Q8C7_9BACI</name>
<accession>A0ABW5Q8C7</accession>
<evidence type="ECO:0008006" key="3">
    <source>
        <dbReference type="Google" id="ProtNLM"/>
    </source>
</evidence>
<dbReference type="Proteomes" id="UP001597452">
    <property type="component" value="Unassembled WGS sequence"/>
</dbReference>
<keyword evidence="2" id="KW-1185">Reference proteome</keyword>
<evidence type="ECO:0000313" key="2">
    <source>
        <dbReference type="Proteomes" id="UP001597452"/>
    </source>
</evidence>
<organism evidence="1 2">
    <name type="scientific">Piscibacillus salipiscarius</name>
    <dbReference type="NCBI Taxonomy" id="299480"/>
    <lineage>
        <taxon>Bacteria</taxon>
        <taxon>Bacillati</taxon>
        <taxon>Bacillota</taxon>
        <taxon>Bacilli</taxon>
        <taxon>Bacillales</taxon>
        <taxon>Bacillaceae</taxon>
        <taxon>Piscibacillus</taxon>
    </lineage>
</organism>
<sequence length="336" mass="40132">MIHTFSFYVNGVNNQDLQQLFTLNNINLNQFTYIKAAVEKLNQRLKQKLNQALVISSIIFNCDNDWTVKCKVDVTKLLSRGTIKETDYHEVERILRTFFDQYCGSAEYFDQHVLTRIDYKYDICIPSATDRKLLFFLFEKYTSLYRFKVKVKWGKDENGKPLKYETSQYHKNNSVQIIVYDKEAERRANNEIILPYERNILRYELRLHNQHLNSMKREDSKGHSQSKKLSVYFVDSMWEYYMKKNILSIFRLGDFYKVYEAKKVVKNSSYTRNRKEKLIKFLTTVSKGTIDTPKKHMSAPTYRQIIKDLESIDVNPVLIPKNRKDFPPYFKNPFQI</sequence>
<dbReference type="RefSeq" id="WP_054752578.1">
    <property type="nucleotide sequence ID" value="NZ_JBHUMZ010000013.1"/>
</dbReference>